<dbReference type="EMBL" id="FQWT01000008">
    <property type="protein sequence ID" value="SHH90129.1"/>
    <property type="molecule type" value="Genomic_DNA"/>
</dbReference>
<proteinExistence type="predicted"/>
<evidence type="ECO:0000313" key="1">
    <source>
        <dbReference type="EMBL" id="SHH90129.1"/>
    </source>
</evidence>
<sequence length="233" mass="27071">MKELEELTAEIRENEYSDFDGIIACEYSGIVREAFNKKGFIFMSCDFLPTEHPGHHYQGDILDIIDNHNGFLGSHPECTYMTNSGVRWLWNKDGSKNHDRWVKLEAAVRFFNLLKSKIKIGYLENPIPHKYARDGFNSVLNGEWVEGIGKYTQLIQPWQHGHGETKATCLWLIGLPELKPSVIVEGREQRIWKLPPCENRWKERSRTFAGIAEAMAEQWSPELIKFLHVFINH</sequence>
<gene>
    <name evidence="1" type="ORF">SAMN05421866_4202</name>
</gene>
<dbReference type="AlphaFoldDB" id="A0A1M5WRI8"/>
<evidence type="ECO:0000313" key="2">
    <source>
        <dbReference type="Proteomes" id="UP000184047"/>
    </source>
</evidence>
<dbReference type="STRING" id="421058.SAMN05421866_4202"/>
<protein>
    <submittedName>
        <fullName evidence="1">Uncharacterized protein</fullName>
    </submittedName>
</protein>
<organism evidence="1 2">
    <name type="scientific">Chryseobacterium oranimense</name>
    <dbReference type="NCBI Taxonomy" id="421058"/>
    <lineage>
        <taxon>Bacteria</taxon>
        <taxon>Pseudomonadati</taxon>
        <taxon>Bacteroidota</taxon>
        <taxon>Flavobacteriia</taxon>
        <taxon>Flavobacteriales</taxon>
        <taxon>Weeksellaceae</taxon>
        <taxon>Chryseobacterium group</taxon>
        <taxon>Chryseobacterium</taxon>
    </lineage>
</organism>
<keyword evidence="2" id="KW-1185">Reference proteome</keyword>
<dbReference type="RefSeq" id="WP_228417948.1">
    <property type="nucleotide sequence ID" value="NZ_FQWT01000008.1"/>
</dbReference>
<name>A0A1M5WRI8_9FLAO</name>
<dbReference type="Proteomes" id="UP000184047">
    <property type="component" value="Unassembled WGS sequence"/>
</dbReference>
<accession>A0A1M5WRI8</accession>
<reference evidence="2" key="1">
    <citation type="submission" date="2016-11" db="EMBL/GenBank/DDBJ databases">
        <authorList>
            <person name="Varghese N."/>
            <person name="Submissions S."/>
        </authorList>
    </citation>
    <scope>NUCLEOTIDE SEQUENCE [LARGE SCALE GENOMIC DNA]</scope>
    <source>
        <strain evidence="2">DSM 19055</strain>
    </source>
</reference>